<dbReference type="PANTHER" id="PTHR38664">
    <property type="entry name" value="SLR0058 PROTEIN"/>
    <property type="match status" value="1"/>
</dbReference>
<dbReference type="PANTHER" id="PTHR38664:SF1">
    <property type="entry name" value="SLR0058 PROTEIN"/>
    <property type="match status" value="1"/>
</dbReference>
<evidence type="ECO:0000313" key="2">
    <source>
        <dbReference type="Proteomes" id="UP001107961"/>
    </source>
</evidence>
<protein>
    <submittedName>
        <fullName evidence="1">Uncharacterized protein</fullName>
    </submittedName>
</protein>
<dbReference type="EMBL" id="JAJVKT010000018">
    <property type="protein sequence ID" value="MCE7509891.1"/>
    <property type="molecule type" value="Genomic_DNA"/>
</dbReference>
<comment type="caution">
    <text evidence="1">The sequence shown here is derived from an EMBL/GenBank/DDBJ whole genome shotgun (WGS) entry which is preliminary data.</text>
</comment>
<evidence type="ECO:0000313" key="1">
    <source>
        <dbReference type="EMBL" id="MCE7509891.1"/>
    </source>
</evidence>
<keyword evidence="2" id="KW-1185">Reference proteome</keyword>
<dbReference type="AlphaFoldDB" id="A0A9Q3W634"/>
<dbReference type="Proteomes" id="UP001107961">
    <property type="component" value="Unassembled WGS sequence"/>
</dbReference>
<dbReference type="RefSeq" id="WP_233925983.1">
    <property type="nucleotide sequence ID" value="NZ_JAJVKT010000018.1"/>
</dbReference>
<accession>A0A9Q3W634</accession>
<proteinExistence type="predicted"/>
<organism evidence="1 2">
    <name type="scientific">Alloalcanivorax xenomutans</name>
    <dbReference type="NCBI Taxonomy" id="1094342"/>
    <lineage>
        <taxon>Bacteria</taxon>
        <taxon>Pseudomonadati</taxon>
        <taxon>Pseudomonadota</taxon>
        <taxon>Gammaproteobacteria</taxon>
        <taxon>Oceanospirillales</taxon>
        <taxon>Alcanivoracaceae</taxon>
        <taxon>Alloalcanivorax</taxon>
    </lineage>
</organism>
<sequence>MGELKELREERANLVNRAKSLANTLYLAGLGAYSKANEKSEELYGHYLSTGAQAYGDEADGKSKLVLASRGLLLSARQLIDEAPRKRQELYENLVAAGKEQRGEKAESSNEFVLAGVGAVSTVREQGQKLLDELISAGEKERA</sequence>
<name>A0A9Q3W634_9GAMM</name>
<gene>
    <name evidence="1" type="ORF">LZG35_14730</name>
</gene>
<dbReference type="InterPro" id="IPR008769">
    <property type="entry name" value="PhaF_PhaI"/>
</dbReference>
<reference evidence="1" key="1">
    <citation type="submission" date="2022-01" db="EMBL/GenBank/DDBJ databases">
        <authorList>
            <person name="Karlyshev A.V."/>
            <person name="Jaspars M."/>
        </authorList>
    </citation>
    <scope>NUCLEOTIDE SEQUENCE</scope>
    <source>
        <strain evidence="1">AGSA3-2</strain>
    </source>
</reference>